<keyword evidence="3" id="KW-0238">DNA-binding</keyword>
<feature type="compositionally biased region" description="Acidic residues" evidence="5">
    <location>
        <begin position="95"/>
        <end position="105"/>
    </location>
</feature>
<feature type="compositionally biased region" description="Basic and acidic residues" evidence="5">
    <location>
        <begin position="1"/>
        <end position="12"/>
    </location>
</feature>
<dbReference type="GO" id="GO:0000776">
    <property type="term" value="C:kinetochore"/>
    <property type="evidence" value="ECO:0007669"/>
    <property type="project" value="InterPro"/>
</dbReference>
<evidence type="ECO:0000256" key="3">
    <source>
        <dbReference type="ARBA" id="ARBA00023125"/>
    </source>
</evidence>
<dbReference type="InterPro" id="IPR025974">
    <property type="entry name" value="Mif2/CENP-C_cupin"/>
</dbReference>
<feature type="compositionally biased region" description="Basic residues" evidence="5">
    <location>
        <begin position="647"/>
        <end position="656"/>
    </location>
</feature>
<feature type="compositionally biased region" description="Polar residues" evidence="5">
    <location>
        <begin position="135"/>
        <end position="146"/>
    </location>
</feature>
<feature type="domain" description="Mif2/CENP-C cupin" evidence="6">
    <location>
        <begin position="486"/>
        <end position="553"/>
    </location>
</feature>
<organism evidence="7 8">
    <name type="scientific">Ceratobasidium theobromae</name>
    <dbReference type="NCBI Taxonomy" id="1582974"/>
    <lineage>
        <taxon>Eukaryota</taxon>
        <taxon>Fungi</taxon>
        <taxon>Dikarya</taxon>
        <taxon>Basidiomycota</taxon>
        <taxon>Agaricomycotina</taxon>
        <taxon>Agaricomycetes</taxon>
        <taxon>Cantharellales</taxon>
        <taxon>Ceratobasidiaceae</taxon>
        <taxon>Ceratobasidium</taxon>
    </lineage>
</organism>
<feature type="compositionally biased region" description="Basic and acidic residues" evidence="5">
    <location>
        <begin position="299"/>
        <end position="309"/>
    </location>
</feature>
<proteinExistence type="inferred from homology"/>
<keyword evidence="8" id="KW-1185">Reference proteome</keyword>
<dbReference type="InterPro" id="IPR014710">
    <property type="entry name" value="RmlC-like_jellyroll"/>
</dbReference>
<dbReference type="PANTHER" id="PTHR16684:SF11">
    <property type="entry name" value="CENTROMERE PROTEIN C"/>
    <property type="match status" value="1"/>
</dbReference>
<dbReference type="GO" id="GO:0051382">
    <property type="term" value="P:kinetochore assembly"/>
    <property type="evidence" value="ECO:0007669"/>
    <property type="project" value="InterPro"/>
</dbReference>
<dbReference type="Proteomes" id="UP000383932">
    <property type="component" value="Unassembled WGS sequence"/>
</dbReference>
<dbReference type="GO" id="GO:0019237">
    <property type="term" value="F:centromeric DNA binding"/>
    <property type="evidence" value="ECO:0007669"/>
    <property type="project" value="InterPro"/>
</dbReference>
<evidence type="ECO:0000256" key="1">
    <source>
        <dbReference type="ARBA" id="ARBA00004123"/>
    </source>
</evidence>
<dbReference type="OrthoDB" id="1939643at2759"/>
<name>A0A5N5QPF5_9AGAM</name>
<feature type="compositionally biased region" description="Pro residues" evidence="5">
    <location>
        <begin position="109"/>
        <end position="118"/>
    </location>
</feature>
<accession>A0A5N5QPF5</accession>
<evidence type="ECO:0000256" key="4">
    <source>
        <dbReference type="ARBA" id="ARBA00023242"/>
    </source>
</evidence>
<evidence type="ECO:0000256" key="2">
    <source>
        <dbReference type="ARBA" id="ARBA00010291"/>
    </source>
</evidence>
<dbReference type="EMBL" id="SSOP01000045">
    <property type="protein sequence ID" value="KAB5593137.1"/>
    <property type="molecule type" value="Genomic_DNA"/>
</dbReference>
<dbReference type="InterPro" id="IPR011051">
    <property type="entry name" value="RmlC_Cupin_sf"/>
</dbReference>
<evidence type="ECO:0000313" key="8">
    <source>
        <dbReference type="Proteomes" id="UP000383932"/>
    </source>
</evidence>
<feature type="compositionally biased region" description="Acidic residues" evidence="5">
    <location>
        <begin position="208"/>
        <end position="220"/>
    </location>
</feature>
<keyword evidence="4" id="KW-0539">Nucleus</keyword>
<feature type="region of interest" description="Disordered" evidence="5">
    <location>
        <begin position="628"/>
        <end position="656"/>
    </location>
</feature>
<sequence length="656" mass="72552">MNEDRRRSRSELPKGAPAFVDDANRGRRTGKLIPTVQLDEDGFESIEGLFGSQAYSVSAPKQRQRKQQLALTPVAERTFQDDDGSDMDLTRVEDGPADDMDDYDIPEAPSLPVPPPRRLPPRRSSPRIDHVPSPRGSQFFKSSQSTRRAKAPLNSAIHRAHSMQRSSSPIQPDPSPRPRRSTLGNGSHSADMELDDDEGYQSPRYQEADQEPEQDGDDVDMGPPNPRLASPSPSPAPSPPKASKAAAAKRKSRVPTPPPPDDMEEDIAAGLAEVDAAPPPSDSEPEEPPPPKSKKAKGKEKAPVKRTRDDEDESQKSPKKPRPKVKKENATRAPTVEPVARKRKKRDFNATTPPNVRRSQRERFSPLEWWRGEKFVYGRSPDPDEGPLLVPLIRAIERPPKPPPVALSKKRVIRRGRRLKVKKEEEEEITLDGEGVFGAPPTAEDGMDEDTEELGLVIDYATQTEIERRIAFPGARVDFTSSDGSFHFQKIFGDSDFFAAGVMKIPVGGRKPNKPSKENTFVFYCVSGAVEVKVHKSTFVIAPGGMFLAPRGELWSGYYPTNMPVLPTLFSLFALSRPRALPPSVIAHHVLKLELISDLCSTGNIYTIANISQRDAYIFFAQSRKVLDDSEEPPPLPQRESIGGSKARAKVVQKKG</sequence>
<dbReference type="GO" id="GO:0051455">
    <property type="term" value="P:spindle attachment to meiosis I kinetochore"/>
    <property type="evidence" value="ECO:0007669"/>
    <property type="project" value="TreeGrafter"/>
</dbReference>
<dbReference type="InterPro" id="IPR028386">
    <property type="entry name" value="CENP-C/Mif2/cnp3"/>
</dbReference>
<evidence type="ECO:0000256" key="5">
    <source>
        <dbReference type="SAM" id="MobiDB-lite"/>
    </source>
</evidence>
<protein>
    <submittedName>
        <fullName evidence="7">Mif2/CENP-C-like protein</fullName>
    </submittedName>
</protein>
<dbReference type="PANTHER" id="PTHR16684">
    <property type="entry name" value="CENTROMERE PROTEIN C"/>
    <property type="match status" value="1"/>
</dbReference>
<comment type="similarity">
    <text evidence="2">Belongs to the CENP-C/MIF2 family.</text>
</comment>
<dbReference type="Gene3D" id="2.60.120.10">
    <property type="entry name" value="Jelly Rolls"/>
    <property type="match status" value="1"/>
</dbReference>
<dbReference type="AlphaFoldDB" id="A0A5N5QPF5"/>
<reference evidence="7 8" key="1">
    <citation type="journal article" date="2019" name="Fungal Biol. Biotechnol.">
        <title>Draft genome sequence of fastidious pathogen Ceratobasidium theobromae, which causes vascular-streak dieback in Theobroma cacao.</title>
        <authorList>
            <person name="Ali S.S."/>
            <person name="Asman A."/>
            <person name="Shao J."/>
            <person name="Firmansyah A.P."/>
            <person name="Susilo A.W."/>
            <person name="Rosmana A."/>
            <person name="McMahon P."/>
            <person name="Junaid M."/>
            <person name="Guest D."/>
            <person name="Kheng T.Y."/>
            <person name="Meinhardt L.W."/>
            <person name="Bailey B.A."/>
        </authorList>
    </citation>
    <scope>NUCLEOTIDE SEQUENCE [LARGE SCALE GENOMIC DNA]</scope>
    <source>
        <strain evidence="7 8">CT2</strain>
    </source>
</reference>
<comment type="subcellular location">
    <subcellularLocation>
        <location evidence="1">Nucleus</location>
    </subcellularLocation>
</comment>
<dbReference type="GO" id="GO:0005634">
    <property type="term" value="C:nucleus"/>
    <property type="evidence" value="ECO:0007669"/>
    <property type="project" value="UniProtKB-SubCell"/>
</dbReference>
<feature type="region of interest" description="Disordered" evidence="5">
    <location>
        <begin position="53"/>
        <end position="360"/>
    </location>
</feature>
<gene>
    <name evidence="7" type="ORF">CTheo_3439</name>
</gene>
<dbReference type="GO" id="GO:0051315">
    <property type="term" value="P:attachment of mitotic spindle microtubules to kinetochore"/>
    <property type="evidence" value="ECO:0007669"/>
    <property type="project" value="TreeGrafter"/>
</dbReference>
<feature type="region of interest" description="Disordered" evidence="5">
    <location>
        <begin position="1"/>
        <end position="29"/>
    </location>
</feature>
<comment type="caution">
    <text evidence="7">The sequence shown here is derived from an EMBL/GenBank/DDBJ whole genome shotgun (WGS) entry which is preliminary data.</text>
</comment>
<dbReference type="SUPFAM" id="SSF51182">
    <property type="entry name" value="RmlC-like cupins"/>
    <property type="match status" value="1"/>
</dbReference>
<evidence type="ECO:0000259" key="6">
    <source>
        <dbReference type="Pfam" id="PF11699"/>
    </source>
</evidence>
<evidence type="ECO:0000313" key="7">
    <source>
        <dbReference type="EMBL" id="KAB5593137.1"/>
    </source>
</evidence>
<dbReference type="Pfam" id="PF11699">
    <property type="entry name" value="CENP-C_C"/>
    <property type="match status" value="1"/>
</dbReference>